<evidence type="ECO:0000259" key="4">
    <source>
        <dbReference type="Pfam" id="PF00561"/>
    </source>
</evidence>
<keyword evidence="5" id="KW-0378">Hydrolase</keyword>
<evidence type="ECO:0000256" key="1">
    <source>
        <dbReference type="ARBA" id="ARBA00022963"/>
    </source>
</evidence>
<dbReference type="EMBL" id="FR839629">
    <property type="protein sequence ID" value="SCV12080.1"/>
    <property type="molecule type" value="Genomic_DNA"/>
</dbReference>
<evidence type="ECO:0000256" key="2">
    <source>
        <dbReference type="ARBA" id="ARBA00023098"/>
    </source>
</evidence>
<keyword evidence="2" id="KW-0443">Lipid metabolism</keyword>
<gene>
    <name evidence="5" type="primary">YEH2</name>
    <name evidence="5" type="ordered locus">PP7435_Chr2-0891</name>
</gene>
<dbReference type="SUPFAM" id="SSF53474">
    <property type="entry name" value="alpha/beta-Hydrolases"/>
    <property type="match status" value="1"/>
</dbReference>
<dbReference type="AlphaFoldDB" id="A0A1G4KQ14"/>
<evidence type="ECO:0000313" key="5">
    <source>
        <dbReference type="EMBL" id="SCV12080.1"/>
    </source>
</evidence>
<name>A0A1G4KQ14_KOMPC</name>
<keyword evidence="3" id="KW-1133">Transmembrane helix</keyword>
<reference evidence="5 6" key="2">
    <citation type="journal article" date="2016" name="FEMS Yeast Res.">
        <title>Curation of the genome annotation of Pichia pastoris (Komagataella phaffii) CBS7435 from gene level to protein function.</title>
        <authorList>
            <person name="Valli M."/>
            <person name="Tatto N.E."/>
            <person name="Peymann A."/>
            <person name="Gruber C."/>
            <person name="Landes N."/>
            <person name="Ekker H."/>
            <person name="Thallinger G.G."/>
            <person name="Mattanovich D."/>
            <person name="Gasser B."/>
            <person name="Graf A.B."/>
        </authorList>
    </citation>
    <scope>GENOME REANNOTATION</scope>
    <source>
        <strain evidence="5 6">ATCC 76273 / CBS 7435 / CECT 11047 / NRRL Y-11430 / Wegner 21-1</strain>
    </source>
</reference>
<dbReference type="Pfam" id="PF00561">
    <property type="entry name" value="Abhydrolase_1"/>
    <property type="match status" value="1"/>
</dbReference>
<dbReference type="InterPro" id="IPR029058">
    <property type="entry name" value="AB_hydrolase_fold"/>
</dbReference>
<sequence>MLPIKETLRTLVAWSFATLLLTILMVLASVHNLFQKKNRKLMAVKAFPRPLPKRDDLQFYAHMLGLDLLEYHILTPDGFEIVIQRLVNPNKEVSSKPILLLHGLLQSSASFLSSGRKSIAYYLLMNGYDVWLGNNRCGFHPTHMVFKDNDPKMWDWEIHEMATFDLKTMIEHVKNATNSQSINLCCHSQGGTQVFYLLANRNLEHIDKLVCLAPAVFGGEMINDRLLFRFMRWLSPTGYDWLFGIQAFMPIMMKVRSVLYRYKLFDFCAYAMFNYLFEWNDTLWDPEIRSIHFLFSPVYVSAKLMKWWLSDSVGYAHQKSVFDNGDWAKIEEELPRIFCVLGSIDLLVDGKKLMNCFQSPVVTYLELKEYAHLDVLWSDDVIQDIAEPMLDFLKQ</sequence>
<proteinExistence type="predicted"/>
<keyword evidence="3" id="KW-0472">Membrane</keyword>
<evidence type="ECO:0000313" key="6">
    <source>
        <dbReference type="Proteomes" id="UP000006853"/>
    </source>
</evidence>
<dbReference type="GO" id="GO:0016787">
    <property type="term" value="F:hydrolase activity"/>
    <property type="evidence" value="ECO:0007669"/>
    <property type="project" value="UniProtKB-KW"/>
</dbReference>
<dbReference type="PANTHER" id="PTHR11005">
    <property type="entry name" value="LYSOSOMAL ACID LIPASE-RELATED"/>
    <property type="match status" value="1"/>
</dbReference>
<keyword evidence="3" id="KW-0812">Transmembrane</keyword>
<evidence type="ECO:0000256" key="3">
    <source>
        <dbReference type="SAM" id="Phobius"/>
    </source>
</evidence>
<feature type="transmembrane region" description="Helical" evidence="3">
    <location>
        <begin position="12"/>
        <end position="34"/>
    </location>
</feature>
<accession>A0A1G4KQ14</accession>
<keyword evidence="1" id="KW-0442">Lipid degradation</keyword>
<protein>
    <submittedName>
        <fullName evidence="5">Steryl ester hydrolase</fullName>
    </submittedName>
</protein>
<keyword evidence="6" id="KW-1185">Reference proteome</keyword>
<organism evidence="5 6">
    <name type="scientific">Komagataella phaffii (strain ATCC 76273 / CBS 7435 / CECT 11047 / NRRL Y-11430 / Wegner 21-1)</name>
    <name type="common">Yeast</name>
    <name type="synonym">Pichia pastoris</name>
    <dbReference type="NCBI Taxonomy" id="981350"/>
    <lineage>
        <taxon>Eukaryota</taxon>
        <taxon>Fungi</taxon>
        <taxon>Dikarya</taxon>
        <taxon>Ascomycota</taxon>
        <taxon>Saccharomycotina</taxon>
        <taxon>Pichiomycetes</taxon>
        <taxon>Pichiales</taxon>
        <taxon>Pichiaceae</taxon>
        <taxon>Komagataella</taxon>
    </lineage>
</organism>
<dbReference type="GO" id="GO:0016042">
    <property type="term" value="P:lipid catabolic process"/>
    <property type="evidence" value="ECO:0007669"/>
    <property type="project" value="UniProtKB-KW"/>
</dbReference>
<dbReference type="Gene3D" id="3.40.50.1820">
    <property type="entry name" value="alpha/beta hydrolase"/>
    <property type="match status" value="1"/>
</dbReference>
<dbReference type="InterPro" id="IPR000073">
    <property type="entry name" value="AB_hydrolase_1"/>
</dbReference>
<reference evidence="5 6" key="1">
    <citation type="journal article" date="2011" name="J. Biotechnol.">
        <title>High-quality genome sequence of Pichia pastoris CBS7435.</title>
        <authorList>
            <person name="Kuberl A."/>
            <person name="Schneider J."/>
            <person name="Thallinger G.G."/>
            <person name="Anderl I."/>
            <person name="Wibberg D."/>
            <person name="Hajek T."/>
            <person name="Jaenicke S."/>
            <person name="Brinkrolf K."/>
            <person name="Goesmann A."/>
            <person name="Szczepanowski R."/>
            <person name="Puhler A."/>
            <person name="Schwab H."/>
            <person name="Glieder A."/>
            <person name="Pichler H."/>
        </authorList>
    </citation>
    <scope>NUCLEOTIDE SEQUENCE [LARGE SCALE GENOMIC DNA]</scope>
    <source>
        <strain evidence="6">ATCC 76273 / CBS 7435 / CECT 11047 / NRRL Y-11430 / Wegner 21-1</strain>
    </source>
</reference>
<dbReference type="Proteomes" id="UP000006853">
    <property type="component" value="Chromosome 2"/>
</dbReference>
<feature type="domain" description="AB hydrolase-1" evidence="4">
    <location>
        <begin position="96"/>
        <end position="214"/>
    </location>
</feature>